<proteinExistence type="predicted"/>
<dbReference type="InterPro" id="IPR036890">
    <property type="entry name" value="HATPase_C_sf"/>
</dbReference>
<keyword evidence="1" id="KW-0418">Kinase</keyword>
<comment type="caution">
    <text evidence="3">The sequence shown here is derived from an EMBL/GenBank/DDBJ whole genome shotgun (WGS) entry which is preliminary data.</text>
</comment>
<evidence type="ECO:0000313" key="3">
    <source>
        <dbReference type="EMBL" id="RKN05559.1"/>
    </source>
</evidence>
<name>A0A3A9VXT5_9ACTN</name>
<reference evidence="5 6" key="1">
    <citation type="submission" date="2018-09" db="EMBL/GenBank/DDBJ databases">
        <title>Streptomyces sp. nov. DS1-2, an endophytic actinomycete isolated from roots of Dendrobium scabrilingue.</title>
        <authorList>
            <person name="Kuncharoen N."/>
            <person name="Kudo T."/>
            <person name="Ohkuma M."/>
            <person name="Yuki M."/>
            <person name="Tanasupawat S."/>
        </authorList>
    </citation>
    <scope>NUCLEOTIDE SEQUENCE [LARGE SCALE GENOMIC DNA]</scope>
    <source>
        <strain evidence="3 6">AZ1-7</strain>
        <strain evidence="4 5">DS1-2</strain>
    </source>
</reference>
<keyword evidence="3" id="KW-0067">ATP-binding</keyword>
<dbReference type="OrthoDB" id="4140137at2"/>
<accession>A0A3A9VXT5</accession>
<keyword evidence="1" id="KW-0723">Serine/threonine-protein kinase</keyword>
<dbReference type="CDD" id="cd16936">
    <property type="entry name" value="HATPase_RsbW-like"/>
    <property type="match status" value="1"/>
</dbReference>
<evidence type="ECO:0000313" key="5">
    <source>
        <dbReference type="Proteomes" id="UP000268652"/>
    </source>
</evidence>
<feature type="domain" description="Histidine kinase/HSP90-like ATPase" evidence="2">
    <location>
        <begin position="25"/>
        <end position="136"/>
    </location>
</feature>
<protein>
    <submittedName>
        <fullName evidence="3">ATP-binding protein</fullName>
    </submittedName>
</protein>
<keyword evidence="5" id="KW-1185">Reference proteome</keyword>
<dbReference type="Gene3D" id="3.30.565.10">
    <property type="entry name" value="Histidine kinase-like ATPase, C-terminal domain"/>
    <property type="match status" value="1"/>
</dbReference>
<evidence type="ECO:0000313" key="6">
    <source>
        <dbReference type="Proteomes" id="UP000275024"/>
    </source>
</evidence>
<dbReference type="Pfam" id="PF13581">
    <property type="entry name" value="HATPase_c_2"/>
    <property type="match status" value="1"/>
</dbReference>
<organism evidence="3 6">
    <name type="scientific">Streptomyces radicis</name>
    <dbReference type="NCBI Taxonomy" id="1750517"/>
    <lineage>
        <taxon>Bacteria</taxon>
        <taxon>Bacillati</taxon>
        <taxon>Actinomycetota</taxon>
        <taxon>Actinomycetes</taxon>
        <taxon>Kitasatosporales</taxon>
        <taxon>Streptomycetaceae</taxon>
        <taxon>Streptomyces</taxon>
    </lineage>
</organism>
<dbReference type="AlphaFoldDB" id="A0A3A9VXT5"/>
<keyword evidence="1" id="KW-0808">Transferase</keyword>
<dbReference type="Proteomes" id="UP000268652">
    <property type="component" value="Unassembled WGS sequence"/>
</dbReference>
<dbReference type="SUPFAM" id="SSF55874">
    <property type="entry name" value="ATPase domain of HSP90 chaperone/DNA topoisomerase II/histidine kinase"/>
    <property type="match status" value="1"/>
</dbReference>
<keyword evidence="3" id="KW-0547">Nucleotide-binding</keyword>
<dbReference type="EMBL" id="RBDX01000026">
    <property type="protein sequence ID" value="RKN05559.1"/>
    <property type="molecule type" value="Genomic_DNA"/>
</dbReference>
<gene>
    <name evidence="4" type="ORF">D7318_24500</name>
    <name evidence="3" type="ORF">D7319_25135</name>
</gene>
<dbReference type="Proteomes" id="UP000275024">
    <property type="component" value="Unassembled WGS sequence"/>
</dbReference>
<evidence type="ECO:0000313" key="4">
    <source>
        <dbReference type="EMBL" id="RKN17428.1"/>
    </source>
</evidence>
<dbReference type="RefSeq" id="WP_120699365.1">
    <property type="nucleotide sequence ID" value="NZ_RBDX01000026.1"/>
</dbReference>
<dbReference type="EMBL" id="RBDY01000024">
    <property type="protein sequence ID" value="RKN17428.1"/>
    <property type="molecule type" value="Genomic_DNA"/>
</dbReference>
<dbReference type="GO" id="GO:0004674">
    <property type="term" value="F:protein serine/threonine kinase activity"/>
    <property type="evidence" value="ECO:0007669"/>
    <property type="project" value="UniProtKB-KW"/>
</dbReference>
<dbReference type="PANTHER" id="PTHR35526:SF3">
    <property type="entry name" value="ANTI-SIGMA-F FACTOR RSBW"/>
    <property type="match status" value="1"/>
</dbReference>
<dbReference type="PANTHER" id="PTHR35526">
    <property type="entry name" value="ANTI-SIGMA-F FACTOR RSBW-RELATED"/>
    <property type="match status" value="1"/>
</dbReference>
<evidence type="ECO:0000256" key="1">
    <source>
        <dbReference type="ARBA" id="ARBA00022527"/>
    </source>
</evidence>
<dbReference type="GO" id="GO:0005524">
    <property type="term" value="F:ATP binding"/>
    <property type="evidence" value="ECO:0007669"/>
    <property type="project" value="UniProtKB-KW"/>
</dbReference>
<dbReference type="InterPro" id="IPR050267">
    <property type="entry name" value="Anti-sigma-factor_SerPK"/>
</dbReference>
<dbReference type="InterPro" id="IPR003594">
    <property type="entry name" value="HATPase_dom"/>
</dbReference>
<sequence>MTSPDTRVEPAAHRVRSVSVLADHPGAASAARRAARRALVEWGLARLVDDVELVVSELVGNVVQHAKGVPGERVAVLALRTSPEWLIVEVSDQDPTPPTLPAAQLPLSDSGRGLFIVRALADATWWAPREPGGKSVLCRFDLDARLPHSL</sequence>
<evidence type="ECO:0000259" key="2">
    <source>
        <dbReference type="Pfam" id="PF13581"/>
    </source>
</evidence>